<feature type="domain" description="PrcB C-terminal" evidence="1">
    <location>
        <begin position="69"/>
        <end position="125"/>
    </location>
</feature>
<evidence type="ECO:0000313" key="3">
    <source>
        <dbReference type="Proteomes" id="UP000642284"/>
    </source>
</evidence>
<dbReference type="EMBL" id="JACTVJ010000012">
    <property type="protein sequence ID" value="MBC9715771.1"/>
    <property type="molecule type" value="Genomic_DNA"/>
</dbReference>
<keyword evidence="2" id="KW-0645">Protease</keyword>
<dbReference type="GO" id="GO:0006508">
    <property type="term" value="P:proteolysis"/>
    <property type="evidence" value="ECO:0007669"/>
    <property type="project" value="UniProtKB-KW"/>
</dbReference>
<name>A0ABR7SJV4_9ACTN</name>
<dbReference type="InterPro" id="IPR025748">
    <property type="entry name" value="PrcB_C_dom"/>
</dbReference>
<organism evidence="2 3">
    <name type="scientific">Streptomyces polyasparticus</name>
    <dbReference type="NCBI Taxonomy" id="2767826"/>
    <lineage>
        <taxon>Bacteria</taxon>
        <taxon>Bacillati</taxon>
        <taxon>Actinomycetota</taxon>
        <taxon>Actinomycetes</taxon>
        <taxon>Kitasatosporales</taxon>
        <taxon>Streptomycetaceae</taxon>
        <taxon>Streptomyces</taxon>
    </lineage>
</organism>
<evidence type="ECO:0000313" key="2">
    <source>
        <dbReference type="EMBL" id="MBC9715771.1"/>
    </source>
</evidence>
<protein>
    <submittedName>
        <fullName evidence="2">Protease complex subunit PrcB family protein</fullName>
    </submittedName>
</protein>
<comment type="caution">
    <text evidence="2">The sequence shown here is derived from an EMBL/GenBank/DDBJ whole genome shotgun (WGS) entry which is preliminary data.</text>
</comment>
<evidence type="ECO:0000259" key="1">
    <source>
        <dbReference type="Pfam" id="PF14343"/>
    </source>
</evidence>
<dbReference type="Proteomes" id="UP000642284">
    <property type="component" value="Unassembled WGS sequence"/>
</dbReference>
<dbReference type="RefSeq" id="WP_187816232.1">
    <property type="nucleotide sequence ID" value="NZ_JACTVJ010000012.1"/>
</dbReference>
<reference evidence="2 3" key="1">
    <citation type="submission" date="2020-08" db="EMBL/GenBank/DDBJ databases">
        <title>Genemic of Streptomyces polyaspartic.</title>
        <authorList>
            <person name="Liu W."/>
        </authorList>
    </citation>
    <scope>NUCLEOTIDE SEQUENCE [LARGE SCALE GENOMIC DNA]</scope>
    <source>
        <strain evidence="2 3">TRM66268-LWL</strain>
    </source>
</reference>
<gene>
    <name evidence="2" type="ORF">H9Y04_24830</name>
</gene>
<dbReference type="Pfam" id="PF14343">
    <property type="entry name" value="PrcB_C"/>
    <property type="match status" value="1"/>
</dbReference>
<dbReference type="GO" id="GO:0008233">
    <property type="term" value="F:peptidase activity"/>
    <property type="evidence" value="ECO:0007669"/>
    <property type="project" value="UniProtKB-KW"/>
</dbReference>
<proteinExistence type="predicted"/>
<accession>A0ABR7SJV4</accession>
<keyword evidence="3" id="KW-1185">Reference proteome</keyword>
<keyword evidence="2" id="KW-0378">Hydrolase</keyword>
<sequence>MDDRSLAGDEPEHEIAFRTLVCVVWSRVQEAVALDVRTESAWADLWRRATGNQSASAPAPGVDWSRDFVLFVATGERPSTGYRVEIRRVVRRGRVMHVYVVESVPPPGAVTGCAITNPLHAVAVPWAPDGVGFRFHMEREASGYGAETDGPAE</sequence>